<dbReference type="GO" id="GO:0005886">
    <property type="term" value="C:plasma membrane"/>
    <property type="evidence" value="ECO:0007669"/>
    <property type="project" value="TreeGrafter"/>
</dbReference>
<evidence type="ECO:0000313" key="5">
    <source>
        <dbReference type="EMBL" id="KYH35673.1"/>
    </source>
</evidence>
<dbReference type="InterPro" id="IPR007831">
    <property type="entry name" value="T2SS_GspE_N"/>
</dbReference>
<dbReference type="InterPro" id="IPR001482">
    <property type="entry name" value="T2SS/T4SS_dom"/>
</dbReference>
<dbReference type="Gene3D" id="3.30.450.90">
    <property type="match status" value="1"/>
</dbReference>
<gene>
    <name evidence="5" type="primary">gspE</name>
    <name evidence="5" type="ORF">CLTEP_00660</name>
</gene>
<organism evidence="5 6">
    <name type="scientific">Clostridium tepidiprofundi DSM 19306</name>
    <dbReference type="NCBI Taxonomy" id="1121338"/>
    <lineage>
        <taxon>Bacteria</taxon>
        <taxon>Bacillati</taxon>
        <taxon>Bacillota</taxon>
        <taxon>Clostridia</taxon>
        <taxon>Eubacteriales</taxon>
        <taxon>Clostridiaceae</taxon>
        <taxon>Clostridium</taxon>
    </lineage>
</organism>
<keyword evidence="3" id="KW-0067">ATP-binding</keyword>
<reference evidence="5 6" key="1">
    <citation type="submission" date="2016-02" db="EMBL/GenBank/DDBJ databases">
        <title>Genome sequence of Clostridium tepidiprofundi DSM 19306.</title>
        <authorList>
            <person name="Poehlein A."/>
            <person name="Daniel R."/>
        </authorList>
    </citation>
    <scope>NUCLEOTIDE SEQUENCE [LARGE SCALE GENOMIC DNA]</scope>
    <source>
        <strain evidence="5 6">DSM 19306</strain>
    </source>
</reference>
<dbReference type="PATRIC" id="fig|1121338.3.peg.67"/>
<comment type="caution">
    <text evidence="5">The sequence shown here is derived from an EMBL/GenBank/DDBJ whole genome shotgun (WGS) entry which is preliminary data.</text>
</comment>
<evidence type="ECO:0000256" key="1">
    <source>
        <dbReference type="ARBA" id="ARBA00006611"/>
    </source>
</evidence>
<dbReference type="Pfam" id="PF00437">
    <property type="entry name" value="T2SSE"/>
    <property type="match status" value="1"/>
</dbReference>
<sequence>MRMNGERSIEFLDLETINIEKEIALKIPKEFAYKNLVIPFNIENSKVHVVMAEPHNKDIIEELKFLLSSNIQIYVATSEKIKETIENIYSKKIFDNAVKQLGEEININNMFLSEDSDDIKHAPAVKIVDTVIKNAISNKASDIHFEPFENYVRIRMRIDGVLHEILRMPREIYSSVITRIKVSSGMDISQKLLPQDGKMSAVIDENFYNFRISSIPTFYGEKIVIRILYNNSSLLSLDVLGFDNKSKNEIKKMVLKTKGIILITGPTGSGKTTTLHAMVNAMDKTSKNIITIEDPVEYRIDGITQININNKSGLTFANVLRSVLRQDPDVILVGEIRDEETAEIAVRAAVTGHLVLSTMHTYDSINSVLRLMDMNIPKYLIQEAITAVIAQRLVRKICPRCITEYIPNQTERNNLRIGIGDVLYRGKGCSFCNYTGYYGRKVVYEILEINSDFREALFNRINIKNIKKMCLSNGFVSFEENCRQIVINGETTYEEYLKILL</sequence>
<dbReference type="AlphaFoldDB" id="A0A151B794"/>
<dbReference type="InterPro" id="IPR037257">
    <property type="entry name" value="T2SS_E_N_sf"/>
</dbReference>
<dbReference type="PANTHER" id="PTHR30258:SF1">
    <property type="entry name" value="PROTEIN TRANSPORT PROTEIN HOFB HOMOLOG"/>
    <property type="match status" value="1"/>
</dbReference>
<dbReference type="PROSITE" id="PS00662">
    <property type="entry name" value="T2SP_E"/>
    <property type="match status" value="1"/>
</dbReference>
<evidence type="ECO:0000256" key="2">
    <source>
        <dbReference type="ARBA" id="ARBA00022741"/>
    </source>
</evidence>
<dbReference type="Gene3D" id="3.40.50.300">
    <property type="entry name" value="P-loop containing nucleotide triphosphate hydrolases"/>
    <property type="match status" value="1"/>
</dbReference>
<dbReference type="PANTHER" id="PTHR30258">
    <property type="entry name" value="TYPE II SECRETION SYSTEM PROTEIN GSPE-RELATED"/>
    <property type="match status" value="1"/>
</dbReference>
<dbReference type="GO" id="GO:0005524">
    <property type="term" value="F:ATP binding"/>
    <property type="evidence" value="ECO:0007669"/>
    <property type="project" value="UniProtKB-KW"/>
</dbReference>
<dbReference type="EMBL" id="LTBA01000001">
    <property type="protein sequence ID" value="KYH35673.1"/>
    <property type="molecule type" value="Genomic_DNA"/>
</dbReference>
<proteinExistence type="inferred from homology"/>
<protein>
    <submittedName>
        <fullName evidence="5">Putative type II secretion system protein E</fullName>
    </submittedName>
</protein>
<comment type="similarity">
    <text evidence="1">Belongs to the GSP E family.</text>
</comment>
<dbReference type="GO" id="GO:0016887">
    <property type="term" value="F:ATP hydrolysis activity"/>
    <property type="evidence" value="ECO:0007669"/>
    <property type="project" value="TreeGrafter"/>
</dbReference>
<dbReference type="Proteomes" id="UP000075531">
    <property type="component" value="Unassembled WGS sequence"/>
</dbReference>
<name>A0A151B794_9CLOT</name>
<accession>A0A151B794</accession>
<keyword evidence="6" id="KW-1185">Reference proteome</keyword>
<feature type="domain" description="Bacterial type II secretion system protein E" evidence="4">
    <location>
        <begin position="324"/>
        <end position="338"/>
    </location>
</feature>
<evidence type="ECO:0000256" key="3">
    <source>
        <dbReference type="ARBA" id="ARBA00022840"/>
    </source>
</evidence>
<dbReference type="Gene3D" id="3.30.300.160">
    <property type="entry name" value="Type II secretion system, protein E, N-terminal domain"/>
    <property type="match status" value="1"/>
</dbReference>
<evidence type="ECO:0000313" key="6">
    <source>
        <dbReference type="Proteomes" id="UP000075531"/>
    </source>
</evidence>
<dbReference type="InterPro" id="IPR027417">
    <property type="entry name" value="P-loop_NTPase"/>
</dbReference>
<keyword evidence="2" id="KW-0547">Nucleotide-binding</keyword>
<dbReference type="SMART" id="SM00382">
    <property type="entry name" value="AAA"/>
    <property type="match status" value="1"/>
</dbReference>
<dbReference type="SUPFAM" id="SSF52540">
    <property type="entry name" value="P-loop containing nucleoside triphosphate hydrolases"/>
    <property type="match status" value="1"/>
</dbReference>
<dbReference type="Pfam" id="PF05157">
    <property type="entry name" value="MshEN"/>
    <property type="match status" value="1"/>
</dbReference>
<dbReference type="InterPro" id="IPR003593">
    <property type="entry name" value="AAA+_ATPase"/>
</dbReference>
<evidence type="ECO:0000259" key="4">
    <source>
        <dbReference type="PROSITE" id="PS00662"/>
    </source>
</evidence>
<dbReference type="SUPFAM" id="SSF160246">
    <property type="entry name" value="EspE N-terminal domain-like"/>
    <property type="match status" value="1"/>
</dbReference>
<dbReference type="CDD" id="cd01129">
    <property type="entry name" value="PulE-GspE-like"/>
    <property type="match status" value="1"/>
</dbReference>
<dbReference type="STRING" id="1121338.CLTEP_00660"/>